<evidence type="ECO:0000256" key="1">
    <source>
        <dbReference type="SAM" id="MobiDB-lite"/>
    </source>
</evidence>
<protein>
    <submittedName>
        <fullName evidence="2">Uncharacterized protein</fullName>
    </submittedName>
</protein>
<dbReference type="AlphaFoldDB" id="A0A369K7H7"/>
<feature type="non-terminal residue" evidence="2">
    <location>
        <position position="402"/>
    </location>
</feature>
<gene>
    <name evidence="2" type="ORF">Hypma_007142</name>
</gene>
<dbReference type="EMBL" id="LUEZ02000005">
    <property type="protein sequence ID" value="RDB30569.1"/>
    <property type="molecule type" value="Genomic_DNA"/>
</dbReference>
<keyword evidence="3" id="KW-1185">Reference proteome</keyword>
<sequence length="402" mass="45504">MIEDEPVEDIHELRKDFLHSHGPLRGLLTPKPRTPLPPPALSSLGRSSSMSSYKTTRSQCGPNIDRRGHNERRTDTPSRPPALATRLSDNTPTRNHPPLAARLSGTSSLNSEGVPSLLRTGVLYLPAKETQVRAKLWHIVKGPFASVEDLLLWLIEYGLEFCIAVPESKLPRWTPNPIMEADQTAEKFYNSPQTDLVLTWNRGEEGFMEDYECGIANVLLRPHAWLVVFEGGPLHWIVRRYHGEELISEVMKGPSIQVTVHHSGYLNTQDPRMLRADMLSSTEKNALYGLLAQGKPDMDKTLWPTDAILRDCLDGYTGQWTAECEGLFHSIWAKISAGQCTLCTCSKWNQYIRTSNRLGTANVAPSYIEWDKAWWRILRGYPEIWSDIDLSSLNLKEHFLSH</sequence>
<dbReference type="OrthoDB" id="3059469at2759"/>
<dbReference type="Proteomes" id="UP000076154">
    <property type="component" value="Unassembled WGS sequence"/>
</dbReference>
<organism evidence="2 3">
    <name type="scientific">Hypsizygus marmoreus</name>
    <name type="common">White beech mushroom</name>
    <name type="synonym">Agaricus marmoreus</name>
    <dbReference type="NCBI Taxonomy" id="39966"/>
    <lineage>
        <taxon>Eukaryota</taxon>
        <taxon>Fungi</taxon>
        <taxon>Dikarya</taxon>
        <taxon>Basidiomycota</taxon>
        <taxon>Agaricomycotina</taxon>
        <taxon>Agaricomycetes</taxon>
        <taxon>Agaricomycetidae</taxon>
        <taxon>Agaricales</taxon>
        <taxon>Tricholomatineae</taxon>
        <taxon>Lyophyllaceae</taxon>
        <taxon>Hypsizygus</taxon>
    </lineage>
</organism>
<feature type="compositionally biased region" description="Low complexity" evidence="1">
    <location>
        <begin position="41"/>
        <end position="52"/>
    </location>
</feature>
<proteinExistence type="predicted"/>
<accession>A0A369K7H7</accession>
<dbReference type="InParanoid" id="A0A369K7H7"/>
<comment type="caution">
    <text evidence="2">The sequence shown here is derived from an EMBL/GenBank/DDBJ whole genome shotgun (WGS) entry which is preliminary data.</text>
</comment>
<reference evidence="2" key="1">
    <citation type="submission" date="2018-04" db="EMBL/GenBank/DDBJ databases">
        <title>Whole genome sequencing of Hypsizygus marmoreus.</title>
        <authorList>
            <person name="Choi I.-G."/>
            <person name="Min B."/>
            <person name="Kim J.-G."/>
            <person name="Kim S."/>
            <person name="Oh Y.-L."/>
            <person name="Kong W.-S."/>
            <person name="Park H."/>
            <person name="Jeong J."/>
            <person name="Song E.-S."/>
        </authorList>
    </citation>
    <scope>NUCLEOTIDE SEQUENCE [LARGE SCALE GENOMIC DNA]</scope>
    <source>
        <strain evidence="2">51987-8</strain>
    </source>
</reference>
<evidence type="ECO:0000313" key="2">
    <source>
        <dbReference type="EMBL" id="RDB30569.1"/>
    </source>
</evidence>
<name>A0A369K7H7_HYPMA</name>
<feature type="region of interest" description="Disordered" evidence="1">
    <location>
        <begin position="21"/>
        <end position="111"/>
    </location>
</feature>
<feature type="compositionally biased region" description="Basic and acidic residues" evidence="1">
    <location>
        <begin position="64"/>
        <end position="76"/>
    </location>
</feature>
<evidence type="ECO:0000313" key="3">
    <source>
        <dbReference type="Proteomes" id="UP000076154"/>
    </source>
</evidence>